<keyword evidence="2" id="KW-0396">Initiation factor</keyword>
<keyword evidence="2" id="KW-0648">Protein biosynthesis</keyword>
<organism evidence="2 3">
    <name type="scientific">Operophtera brumata</name>
    <name type="common">Winter moth</name>
    <name type="synonym">Phalaena brumata</name>
    <dbReference type="NCBI Taxonomy" id="104452"/>
    <lineage>
        <taxon>Eukaryota</taxon>
        <taxon>Metazoa</taxon>
        <taxon>Ecdysozoa</taxon>
        <taxon>Arthropoda</taxon>
        <taxon>Hexapoda</taxon>
        <taxon>Insecta</taxon>
        <taxon>Pterygota</taxon>
        <taxon>Neoptera</taxon>
        <taxon>Endopterygota</taxon>
        <taxon>Lepidoptera</taxon>
        <taxon>Glossata</taxon>
        <taxon>Ditrysia</taxon>
        <taxon>Geometroidea</taxon>
        <taxon>Geometridae</taxon>
        <taxon>Larentiinae</taxon>
        <taxon>Operophtera</taxon>
    </lineage>
</organism>
<dbReference type="AlphaFoldDB" id="A0A0L7L969"/>
<feature type="compositionally biased region" description="Polar residues" evidence="1">
    <location>
        <begin position="711"/>
        <end position="730"/>
    </location>
</feature>
<feature type="compositionally biased region" description="Basic and acidic residues" evidence="1">
    <location>
        <begin position="689"/>
        <end position="703"/>
    </location>
</feature>
<feature type="region of interest" description="Disordered" evidence="1">
    <location>
        <begin position="454"/>
        <end position="483"/>
    </location>
</feature>
<feature type="region of interest" description="Disordered" evidence="1">
    <location>
        <begin position="597"/>
        <end position="730"/>
    </location>
</feature>
<feature type="non-terminal residue" evidence="2">
    <location>
        <position position="730"/>
    </location>
</feature>
<dbReference type="Proteomes" id="UP000037510">
    <property type="component" value="Unassembled WGS sequence"/>
</dbReference>
<gene>
    <name evidence="2" type="ORF">OBRU01_13095</name>
</gene>
<feature type="region of interest" description="Disordered" evidence="1">
    <location>
        <begin position="179"/>
        <end position="208"/>
    </location>
</feature>
<dbReference type="EMBL" id="JTDY01002186">
    <property type="protein sequence ID" value="KOB71920.1"/>
    <property type="molecule type" value="Genomic_DNA"/>
</dbReference>
<sequence length="730" mass="83926">MNVRRCTGSSWSYAAERLQLLCAVSHLSACVGHQPPAQVLGSSSRCQMGGVPQSGDSAYGFCDETASSNPQASYEERTYPSDFRQNFQGNFTPAQMINQAQGFVPVQGSFPPNQGGFTPGQGNFAPSQGSFAPGQGNFGQYQEGHHLHHQDPATATLLHHHHIEVHRNSVHDHIDDHPLSHDHSHSHQHTCRNSNLHHLPPTERIERDPRVIQSVSGISPDISRMNQDQDGRMNQDGRMIQDGRMNQDGRLNQDGRMIQDGHGRMIQDGRMNQELRMNPELKDAGRMNQEISRMNPEMSRMNPEMSCINPEMSRMNPELIRLNPDRLKMAHMSQMYPEDMEMTHIQDGRFNTLRGHLNHPESTSDSDTGSFTLTRQQRPQPQGSKRRPNKHKPEKPRQNITSSQEKLRQNVNSSLRLTELQIEQLNLRMNERNDKRMNERIDSRDRLNDSIRERGLNDSIREPRDRLSDSRNELDRMNEPRISDRMNEARLSERMNERVCDRINESRLERMNDSRISERLNDSRLDRLNDSRVERINDPRIERMNDSRISDRMNDSRFNDSRINRIIDSCDRMNESRHERTNESRISDRIERMTDLNSSIRIEGSPKIRTHISPLRVPLPRTSPKNLPKEHPRQSSSDSNKTDFFVPPPPIISPLSPNTEESLLSDDDRPQDTVYSNDPDGSKCLGPDAKYEPVTDEKGEILKSNHRHCYSDTNTMDSGWQSGSERQVTD</sequence>
<evidence type="ECO:0000313" key="3">
    <source>
        <dbReference type="Proteomes" id="UP000037510"/>
    </source>
</evidence>
<feature type="region of interest" description="Disordered" evidence="1">
    <location>
        <begin position="352"/>
        <end position="408"/>
    </location>
</feature>
<evidence type="ECO:0000313" key="2">
    <source>
        <dbReference type="EMBL" id="KOB71920.1"/>
    </source>
</evidence>
<feature type="compositionally biased region" description="Polar residues" evidence="1">
    <location>
        <begin position="360"/>
        <end position="383"/>
    </location>
</feature>
<proteinExistence type="predicted"/>
<accession>A0A0L7L969</accession>
<dbReference type="GO" id="GO:0003743">
    <property type="term" value="F:translation initiation factor activity"/>
    <property type="evidence" value="ECO:0007669"/>
    <property type="project" value="UniProtKB-KW"/>
</dbReference>
<evidence type="ECO:0000256" key="1">
    <source>
        <dbReference type="SAM" id="MobiDB-lite"/>
    </source>
</evidence>
<feature type="non-terminal residue" evidence="2">
    <location>
        <position position="1"/>
    </location>
</feature>
<feature type="compositionally biased region" description="Basic residues" evidence="1">
    <location>
        <begin position="384"/>
        <end position="394"/>
    </location>
</feature>
<keyword evidence="3" id="KW-1185">Reference proteome</keyword>
<protein>
    <submittedName>
        <fullName evidence="2">Putative translation initiation factor IF-2</fullName>
    </submittedName>
</protein>
<name>A0A0L7L969_OPEBR</name>
<comment type="caution">
    <text evidence="2">The sequence shown here is derived from an EMBL/GenBank/DDBJ whole genome shotgun (WGS) entry which is preliminary data.</text>
</comment>
<feature type="compositionally biased region" description="Polar residues" evidence="1">
    <location>
        <begin position="398"/>
        <end position="408"/>
    </location>
</feature>
<reference evidence="2 3" key="1">
    <citation type="journal article" date="2015" name="Genome Biol. Evol.">
        <title>The genome of winter moth (Operophtera brumata) provides a genomic perspective on sexual dimorphism and phenology.</title>
        <authorList>
            <person name="Derks M.F."/>
            <person name="Smit S."/>
            <person name="Salis L."/>
            <person name="Schijlen E."/>
            <person name="Bossers A."/>
            <person name="Mateman C."/>
            <person name="Pijl A.S."/>
            <person name="de Ridder D."/>
            <person name="Groenen M.A."/>
            <person name="Visser M.E."/>
            <person name="Megens H.J."/>
        </authorList>
    </citation>
    <scope>NUCLEOTIDE SEQUENCE [LARGE SCALE GENOMIC DNA]</scope>
    <source>
        <strain evidence="2">WM2013NL</strain>
        <tissue evidence="2">Head and thorax</tissue>
    </source>
</reference>